<dbReference type="EMBL" id="BIXZ01000001">
    <property type="protein sequence ID" value="GCF13027.1"/>
    <property type="molecule type" value="Genomic_DNA"/>
</dbReference>
<dbReference type="SUPFAM" id="SSF52172">
    <property type="entry name" value="CheY-like"/>
    <property type="match status" value="1"/>
</dbReference>
<dbReference type="AlphaFoldDB" id="A0A4C2EH31"/>
<dbReference type="InterPro" id="IPR029016">
    <property type="entry name" value="GAF-like_dom_sf"/>
</dbReference>
<protein>
    <recommendedName>
        <fullName evidence="4">Response regulatory domain-containing protein</fullName>
    </recommendedName>
</protein>
<evidence type="ECO:0000259" key="4">
    <source>
        <dbReference type="PROSITE" id="PS50110"/>
    </source>
</evidence>
<accession>A0A4C2EH31</accession>
<dbReference type="PANTHER" id="PTHR43102">
    <property type="entry name" value="SLR1143 PROTEIN"/>
    <property type="match status" value="1"/>
</dbReference>
<name>A0A4C2EH31_9EURY</name>
<evidence type="ECO:0000256" key="2">
    <source>
        <dbReference type="ARBA" id="ARBA00022777"/>
    </source>
</evidence>
<evidence type="ECO:0000256" key="3">
    <source>
        <dbReference type="PROSITE-ProRule" id="PRU00169"/>
    </source>
</evidence>
<dbReference type="SUPFAM" id="SSF55781">
    <property type="entry name" value="GAF domain-like"/>
    <property type="match status" value="1"/>
</dbReference>
<dbReference type="Proteomes" id="UP000304382">
    <property type="component" value="Unassembled WGS sequence"/>
</dbReference>
<dbReference type="GO" id="GO:0000160">
    <property type="term" value="P:phosphorelay signal transduction system"/>
    <property type="evidence" value="ECO:0007669"/>
    <property type="project" value="InterPro"/>
</dbReference>
<comment type="caution">
    <text evidence="3">Lacks conserved residue(s) required for the propagation of feature annotation.</text>
</comment>
<proteinExistence type="predicted"/>
<dbReference type="Gene3D" id="3.40.50.2300">
    <property type="match status" value="1"/>
</dbReference>
<dbReference type="GO" id="GO:0016301">
    <property type="term" value="F:kinase activity"/>
    <property type="evidence" value="ECO:0007669"/>
    <property type="project" value="UniProtKB-KW"/>
</dbReference>
<dbReference type="InterPro" id="IPR001789">
    <property type="entry name" value="Sig_transdc_resp-reg_receiver"/>
</dbReference>
<gene>
    <name evidence="5" type="ORF">Harman_09620</name>
</gene>
<dbReference type="InterPro" id="IPR011006">
    <property type="entry name" value="CheY-like_superfamily"/>
</dbReference>
<dbReference type="PROSITE" id="PS50110">
    <property type="entry name" value="RESPONSE_REGULATORY"/>
    <property type="match status" value="1"/>
</dbReference>
<dbReference type="Pfam" id="PF00072">
    <property type="entry name" value="Response_reg"/>
    <property type="match status" value="1"/>
</dbReference>
<dbReference type="InterPro" id="IPR003018">
    <property type="entry name" value="GAF"/>
</dbReference>
<dbReference type="OrthoDB" id="330337at2157"/>
<dbReference type="PANTHER" id="PTHR43102:SF2">
    <property type="entry name" value="GAF DOMAIN-CONTAINING PROTEIN"/>
    <property type="match status" value="1"/>
</dbReference>
<comment type="caution">
    <text evidence="5">The sequence shown here is derived from an EMBL/GenBank/DDBJ whole genome shotgun (WGS) entry which is preliminary data.</text>
</comment>
<keyword evidence="6" id="KW-1185">Reference proteome</keyword>
<organism evidence="5 6">
    <name type="scientific">Haloarcula mannanilytica</name>
    <dbReference type="NCBI Taxonomy" id="2509225"/>
    <lineage>
        <taxon>Archaea</taxon>
        <taxon>Methanobacteriati</taxon>
        <taxon>Methanobacteriota</taxon>
        <taxon>Stenosarchaea group</taxon>
        <taxon>Halobacteria</taxon>
        <taxon>Halobacteriales</taxon>
        <taxon>Haloarculaceae</taxon>
        <taxon>Haloarcula</taxon>
    </lineage>
</organism>
<evidence type="ECO:0000256" key="1">
    <source>
        <dbReference type="ARBA" id="ARBA00022679"/>
    </source>
</evidence>
<sequence length="297" mass="32727">MARSVLCVDTADRIDDVATAVEDDESLTARTATSVEAARETLEAEPIVCVVTGYDLPDGTGLEVVGAIRETAPQTPCVLFTDVPPAEIDTASFEESIVEYLNRDLPDAHDRLGFIANDVIDYSAQASFIRPDDEDERLETLAQYDVDALPIEESFERLTDLIASHFDAAVSFIGLIEEDEENFLACHGGDLDTLTREDTICTHSMLQEDVMVVEDILQDARFAENEQLQNLGIRSYAGANMTASNGQVIGQVCLLDHEPRGYDAEEQAELEDFADTAMEILELRQTVRDAERTEVAQ</sequence>
<evidence type="ECO:0000313" key="6">
    <source>
        <dbReference type="Proteomes" id="UP000304382"/>
    </source>
</evidence>
<dbReference type="Pfam" id="PF13185">
    <property type="entry name" value="GAF_2"/>
    <property type="match status" value="1"/>
</dbReference>
<dbReference type="SMART" id="SM00065">
    <property type="entry name" value="GAF"/>
    <property type="match status" value="1"/>
</dbReference>
<keyword evidence="1" id="KW-0808">Transferase</keyword>
<reference evidence="5 6" key="1">
    <citation type="submission" date="2019-02" db="EMBL/GenBank/DDBJ databases">
        <title>Haloarcula mannanilyticum sp. nov., a mannan degrading haloarchaeon isolated from commercial salt.</title>
        <authorList>
            <person name="Enomoto S."/>
            <person name="Shimane Y."/>
            <person name="Kamekura M."/>
            <person name="Ito T."/>
            <person name="Moriya O."/>
            <person name="Ihara K."/>
            <person name="Takahashi-Ando N."/>
            <person name="Fukushima Y."/>
            <person name="Yoshida Y."/>
            <person name="Usama R."/>
            <person name="Takai K."/>
            <person name="Minegishi H."/>
        </authorList>
    </citation>
    <scope>NUCLEOTIDE SEQUENCE [LARGE SCALE GENOMIC DNA]</scope>
    <source>
        <strain evidence="5 6">MD130-1</strain>
    </source>
</reference>
<dbReference type="Gene3D" id="3.30.450.40">
    <property type="match status" value="1"/>
</dbReference>
<feature type="domain" description="Response regulatory" evidence="4">
    <location>
        <begin position="4"/>
        <end position="118"/>
    </location>
</feature>
<evidence type="ECO:0000313" key="5">
    <source>
        <dbReference type="EMBL" id="GCF13027.1"/>
    </source>
</evidence>
<dbReference type="RefSeq" id="WP_137682664.1">
    <property type="nucleotide sequence ID" value="NZ_BIXZ01000001.1"/>
</dbReference>
<keyword evidence="2" id="KW-0418">Kinase</keyword>